<comment type="caution">
    <text evidence="2">The sequence shown here is derived from an EMBL/GenBank/DDBJ whole genome shotgun (WGS) entry which is preliminary data.</text>
</comment>
<feature type="chain" id="PRO_5032732877" description="Secreted protein" evidence="1">
    <location>
        <begin position="21"/>
        <end position="102"/>
    </location>
</feature>
<accession>A0A835YKI1</accession>
<name>A0A835YKI1_9STRA</name>
<evidence type="ECO:0000313" key="2">
    <source>
        <dbReference type="EMBL" id="KAG5175295.1"/>
    </source>
</evidence>
<evidence type="ECO:0000256" key="1">
    <source>
        <dbReference type="SAM" id="SignalP"/>
    </source>
</evidence>
<keyword evidence="3" id="KW-1185">Reference proteome</keyword>
<dbReference type="AlphaFoldDB" id="A0A835YKI1"/>
<keyword evidence="1" id="KW-0732">Signal</keyword>
<evidence type="ECO:0008006" key="4">
    <source>
        <dbReference type="Google" id="ProtNLM"/>
    </source>
</evidence>
<dbReference type="EMBL" id="JAFCMP010000551">
    <property type="protein sequence ID" value="KAG5175295.1"/>
    <property type="molecule type" value="Genomic_DNA"/>
</dbReference>
<dbReference type="Proteomes" id="UP000664859">
    <property type="component" value="Unassembled WGS sequence"/>
</dbReference>
<reference evidence="2" key="1">
    <citation type="submission" date="2021-02" db="EMBL/GenBank/DDBJ databases">
        <title>First Annotated Genome of the Yellow-green Alga Tribonema minus.</title>
        <authorList>
            <person name="Mahan K.M."/>
        </authorList>
    </citation>
    <scope>NUCLEOTIDE SEQUENCE</scope>
    <source>
        <strain evidence="2">UTEX B ZZ1240</strain>
    </source>
</reference>
<evidence type="ECO:0000313" key="3">
    <source>
        <dbReference type="Proteomes" id="UP000664859"/>
    </source>
</evidence>
<sequence>MLLSCAAVLVCVSLARPAAATVCPYVAVLPVAPSRTLLSMGGTARKNSRARHRFSDRAALVACVALCGRLAAIAEWLVPLVCESCRAALASSGERGHSQCIL</sequence>
<protein>
    <recommendedName>
        <fullName evidence="4">Secreted protein</fullName>
    </recommendedName>
</protein>
<organism evidence="2 3">
    <name type="scientific">Tribonema minus</name>
    <dbReference type="NCBI Taxonomy" id="303371"/>
    <lineage>
        <taxon>Eukaryota</taxon>
        <taxon>Sar</taxon>
        <taxon>Stramenopiles</taxon>
        <taxon>Ochrophyta</taxon>
        <taxon>PX clade</taxon>
        <taxon>Xanthophyceae</taxon>
        <taxon>Tribonematales</taxon>
        <taxon>Tribonemataceae</taxon>
        <taxon>Tribonema</taxon>
    </lineage>
</organism>
<feature type="signal peptide" evidence="1">
    <location>
        <begin position="1"/>
        <end position="20"/>
    </location>
</feature>
<proteinExistence type="predicted"/>
<gene>
    <name evidence="2" type="ORF">JKP88DRAFT_228975</name>
</gene>